<dbReference type="GO" id="GO:0015183">
    <property type="term" value="F:L-aspartate transmembrane transporter activity"/>
    <property type="evidence" value="ECO:0007669"/>
    <property type="project" value="TreeGrafter"/>
</dbReference>
<feature type="transmembrane region" description="Helical" evidence="20">
    <location>
        <begin position="638"/>
        <end position="658"/>
    </location>
</feature>
<evidence type="ECO:0000256" key="12">
    <source>
        <dbReference type="ARBA" id="ARBA00022989"/>
    </source>
</evidence>
<evidence type="ECO:0000256" key="14">
    <source>
        <dbReference type="ARBA" id="ARBA00023136"/>
    </source>
</evidence>
<dbReference type="SUPFAM" id="SSF103506">
    <property type="entry name" value="Mitochondrial carrier"/>
    <property type="match status" value="1"/>
</dbReference>
<dbReference type="InterPro" id="IPR018108">
    <property type="entry name" value="MCP_transmembrane"/>
</dbReference>
<dbReference type="InterPro" id="IPR018247">
    <property type="entry name" value="EF_Hand_1_Ca_BS"/>
</dbReference>
<evidence type="ECO:0000256" key="20">
    <source>
        <dbReference type="SAM" id="Phobius"/>
    </source>
</evidence>
<dbReference type="Pfam" id="PF03901">
    <property type="entry name" value="Glyco_transf_22"/>
    <property type="match status" value="1"/>
</dbReference>
<dbReference type="Pfam" id="PF13499">
    <property type="entry name" value="EF-hand_7"/>
    <property type="match status" value="1"/>
</dbReference>
<dbReference type="PROSITE" id="PS50222">
    <property type="entry name" value="EF_HAND_2"/>
    <property type="match status" value="2"/>
</dbReference>
<dbReference type="PANTHER" id="PTHR45678">
    <property type="entry name" value="MITOCHONDRIAL 2-OXODICARBOXYLATE CARRIER 1-RELATED"/>
    <property type="match status" value="1"/>
</dbReference>
<evidence type="ECO:0000256" key="13">
    <source>
        <dbReference type="ARBA" id="ARBA00023128"/>
    </source>
</evidence>
<dbReference type="Gene3D" id="1.10.238.10">
    <property type="entry name" value="EF-hand"/>
    <property type="match status" value="2"/>
</dbReference>
<dbReference type="Proteomes" id="UP000019373">
    <property type="component" value="Unassembled WGS sequence"/>
</dbReference>
<dbReference type="GO" id="GO:0043490">
    <property type="term" value="P:malate-aspartate shuttle"/>
    <property type="evidence" value="ECO:0007669"/>
    <property type="project" value="TreeGrafter"/>
</dbReference>
<dbReference type="GO" id="GO:0005313">
    <property type="term" value="F:L-glutamate transmembrane transporter activity"/>
    <property type="evidence" value="ECO:0007669"/>
    <property type="project" value="TreeGrafter"/>
</dbReference>
<keyword evidence="6" id="KW-0808">Transferase</keyword>
<comment type="subunit">
    <text evidence="15">Homodimer (via N-terminus).</text>
</comment>
<keyword evidence="4" id="KW-0813">Transport</keyword>
<feature type="transmembrane region" description="Helical" evidence="20">
    <location>
        <begin position="785"/>
        <end position="803"/>
    </location>
</feature>
<feature type="transmembrane region" description="Helical" evidence="20">
    <location>
        <begin position="815"/>
        <end position="843"/>
    </location>
</feature>
<feature type="domain" description="EF-hand" evidence="21">
    <location>
        <begin position="96"/>
        <end position="131"/>
    </location>
</feature>
<feature type="repeat" description="Solcar" evidence="19">
    <location>
        <begin position="436"/>
        <end position="525"/>
    </location>
</feature>
<protein>
    <recommendedName>
        <fullName evidence="17">Mitochondrial aspartate-glutamate transporter AGC1</fullName>
    </recommendedName>
    <alternativeName>
        <fullName evidence="18">Aspartate-glutamate carrier 1</fullName>
    </alternativeName>
</protein>
<dbReference type="InterPro" id="IPR023395">
    <property type="entry name" value="MCP_dom_sf"/>
</dbReference>
<dbReference type="HOGENOM" id="CLU_265736_0_0_1"/>
<dbReference type="PRINTS" id="PR00926">
    <property type="entry name" value="MITOCARRIER"/>
</dbReference>
<feature type="transmembrane region" description="Helical" evidence="20">
    <location>
        <begin position="863"/>
        <end position="886"/>
    </location>
</feature>
<dbReference type="InterPro" id="IPR002048">
    <property type="entry name" value="EF_hand_dom"/>
</dbReference>
<dbReference type="EMBL" id="KE721353">
    <property type="protein sequence ID" value="ERF70161.1"/>
    <property type="molecule type" value="Genomic_DNA"/>
</dbReference>
<feature type="transmembrane region" description="Helical" evidence="20">
    <location>
        <begin position="343"/>
        <end position="363"/>
    </location>
</feature>
<evidence type="ECO:0000256" key="9">
    <source>
        <dbReference type="ARBA" id="ARBA00022792"/>
    </source>
</evidence>
<evidence type="ECO:0000256" key="10">
    <source>
        <dbReference type="ARBA" id="ARBA00022824"/>
    </source>
</evidence>
<evidence type="ECO:0000256" key="8">
    <source>
        <dbReference type="ARBA" id="ARBA00022737"/>
    </source>
</evidence>
<reference evidence="23" key="1">
    <citation type="journal article" date="2014" name="BMC Genomics">
        <title>Genome characteristics reveal the impact of lichenization on lichen-forming fungus Endocarpon pusillum Hedwig (Verrucariales, Ascomycota).</title>
        <authorList>
            <person name="Wang Y.-Y."/>
            <person name="Liu B."/>
            <person name="Zhang X.-Y."/>
            <person name="Zhou Q.-M."/>
            <person name="Zhang T."/>
            <person name="Li H."/>
            <person name="Yu Y.-F."/>
            <person name="Zhang X.-L."/>
            <person name="Hao X.-Y."/>
            <person name="Wang M."/>
            <person name="Wang L."/>
            <person name="Wei J.-C."/>
        </authorList>
    </citation>
    <scope>NUCLEOTIDE SEQUENCE [LARGE SCALE GENOMIC DNA]</scope>
    <source>
        <strain evidence="23">Z07020 / HMAS-L-300199</strain>
    </source>
</reference>
<dbReference type="InterPro" id="IPR005599">
    <property type="entry name" value="GPI_mannosylTrfase"/>
</dbReference>
<dbReference type="Gene3D" id="1.50.40.10">
    <property type="entry name" value="Mitochondrial carrier domain"/>
    <property type="match status" value="1"/>
</dbReference>
<dbReference type="InterPro" id="IPR011992">
    <property type="entry name" value="EF-hand-dom_pair"/>
</dbReference>
<feature type="transmembrane region" description="Helical" evidence="20">
    <location>
        <begin position="761"/>
        <end position="778"/>
    </location>
</feature>
<gene>
    <name evidence="22" type="ORF">EPUS_00348</name>
</gene>
<comment type="function">
    <text evidence="16">Calcium-dependent mitochondrial aspartate and glutamate carrier. Transport of glutamate in mitochondria is required for mitochondrial transamination reactions and ornithine synthesis. Plays also a role in malate-aspartate NADH shuttle, which is critical for growth on acetate and fatty acids.</text>
</comment>
<keyword evidence="7 19" id="KW-0812">Transmembrane</keyword>
<evidence type="ECO:0000256" key="2">
    <source>
        <dbReference type="ARBA" id="ARBA00004477"/>
    </source>
</evidence>
<dbReference type="FunFam" id="1.50.40.10:FF:000004">
    <property type="entry name" value="Calcium-binding mitochondrial carrier protein Aralar1"/>
    <property type="match status" value="1"/>
</dbReference>
<keyword evidence="8" id="KW-0677">Repeat</keyword>
<keyword evidence="23" id="KW-1185">Reference proteome</keyword>
<dbReference type="Pfam" id="PF00153">
    <property type="entry name" value="Mito_carr"/>
    <property type="match status" value="3"/>
</dbReference>
<feature type="repeat" description="Solcar" evidence="19">
    <location>
        <begin position="337"/>
        <end position="427"/>
    </location>
</feature>
<keyword evidence="12 20" id="KW-1133">Transmembrane helix</keyword>
<keyword evidence="10" id="KW-0256">Endoplasmic reticulum</keyword>
<evidence type="ECO:0000259" key="21">
    <source>
        <dbReference type="PROSITE" id="PS50222"/>
    </source>
</evidence>
<evidence type="ECO:0000256" key="16">
    <source>
        <dbReference type="ARBA" id="ARBA00059916"/>
    </source>
</evidence>
<keyword evidence="9" id="KW-0999">Mitochondrion inner membrane</keyword>
<evidence type="ECO:0000256" key="6">
    <source>
        <dbReference type="ARBA" id="ARBA00022679"/>
    </source>
</evidence>
<dbReference type="RefSeq" id="XP_007804196.1">
    <property type="nucleotide sequence ID" value="XM_007806005.1"/>
</dbReference>
<organism evidence="22 23">
    <name type="scientific">Endocarpon pusillum (strain Z07020 / HMAS-L-300199)</name>
    <name type="common">Lichen-forming fungus</name>
    <dbReference type="NCBI Taxonomy" id="1263415"/>
    <lineage>
        <taxon>Eukaryota</taxon>
        <taxon>Fungi</taxon>
        <taxon>Dikarya</taxon>
        <taxon>Ascomycota</taxon>
        <taxon>Pezizomycotina</taxon>
        <taxon>Eurotiomycetes</taxon>
        <taxon>Chaetothyriomycetidae</taxon>
        <taxon>Verrucariales</taxon>
        <taxon>Verrucariaceae</taxon>
        <taxon>Endocarpon</taxon>
    </lineage>
</organism>
<dbReference type="GO" id="GO:0005789">
    <property type="term" value="C:endoplasmic reticulum membrane"/>
    <property type="evidence" value="ECO:0007669"/>
    <property type="project" value="UniProtKB-SubCell"/>
</dbReference>
<dbReference type="FunFam" id="1.10.238.10:FF:000415">
    <property type="entry name" value="Mitochondrial carrier protein, putative"/>
    <property type="match status" value="1"/>
</dbReference>
<keyword evidence="5" id="KW-0328">Glycosyltransferase</keyword>
<evidence type="ECO:0000313" key="22">
    <source>
        <dbReference type="EMBL" id="ERF70161.1"/>
    </source>
</evidence>
<dbReference type="GeneID" id="19235411"/>
<evidence type="ECO:0000256" key="7">
    <source>
        <dbReference type="ARBA" id="ARBA00022692"/>
    </source>
</evidence>
<name>U1GEM4_ENDPU</name>
<dbReference type="OrthoDB" id="2161at2759"/>
<dbReference type="CDD" id="cd00051">
    <property type="entry name" value="EFh"/>
    <property type="match status" value="2"/>
</dbReference>
<feature type="transmembrane region" description="Helical" evidence="20">
    <location>
        <begin position="1006"/>
        <end position="1030"/>
    </location>
</feature>
<sequence>MATATKKIKESLVGTNEEAQLSQEVRANFMKHAKRDEDGELYMDSEDFINAIAPPEEDYHKIKREQYSLLFHVADRRRTGKVRLSDWATFEHLLVKPDAEYEIAFRLFDVDGTGSINQETFQKLYNQNKGQDSIPFDFNSEWASLYIGGKKKRHDMTYPQFAQMMRGLQGERIRQAFHLFDKDGDGYIEPDDFQRIILETARHKLSDHLLENLPTLCNISAGTKISYANVRAFQNIIREMDLVDLIIRNATLKSGDGKITRTDFLNEAARVTRFSLYTPMEADILFHFAGLDNPSGRLGIEDFAKVIDASWQTSTGALDEVAEKAISTSRMLMHNLLESAHHFGLGSIAGAFGAFVVYPIDLVKTRMQNQRTSRVGEKLYNNSIDCARKVIRNEGFRGLYSGVLPQLVGVAPEKAIKLTVNDLVRNRFMNKETGAILYRYELLAGGSAGACQVVFTNPLEIVKIRLQVQGELTKKADAAVPKRSALWIVKNLGLVGLYKGASACLLRDVPFSAIYFPAYAHLKRDVFGESPQKRLGVLQLLTAGAIAGMPAAYLTTPCDVIKTRLQVEARKGEAIYNGLVDCAKKVYKDEGFKAFFKGGPARVLRSSPQFGFTLAAYEVLGKLLPMPGSGEAEEKKKLTGWQPVLLILPAVILLHLYVAPYTKVEESFNIQAAHDILTHGIPRFNVSEEFKRRYDHMTFPGAVPRTFIGALVLAGLSKPVLWVNEAFNRQLLVRAVLGGLNAVSLLHYAHSARKAFGRSTAVWYILFQASQFHLIYYASRPLPNMFALGLTSLALSLLLPEPMPVQASLQRIRLAIFLFTVTAIIFRSEIALLLFCHAAYMVIKQIARFGHLAHAIGLLRSSVIPGGIAGTLVGLCLTVPVDTYFWQSPNYLWPELSAFLSNIFPPDDSLGASAWGTQSWHWYFTSALPRLLIRPFTYFTLWLIAISRKATSESALDLLLPNLAYVAIYSFLPHKETRFIFPVIPPLTLAAALSSSYIWTRRHRMLLYYLLSVFLVLSTCLSALIAHAILLPLSALSYPGAHALNALHQNAASNNSFGATGDNTNSTVLIHLDNLSTQTGITRFLQHAPSLTRQGPQWYYDKSDNATDLLDPFWWTQFDYAIMESPQLAIGSWDVVTTTHGLGPIRILQRGEKREQEGLVTGWEKLDVWTDGLDMVALNMFGPAGLQFSMTARQLLREGYGTHWLLGREWSWTRGWWVDVGWVPKLYVLKQRESLAKEEVEQLSASDAAVS</sequence>
<feature type="transmembrane region" description="Helical" evidence="20">
    <location>
        <begin position="979"/>
        <end position="999"/>
    </location>
</feature>
<dbReference type="eggNOG" id="KOG2516">
    <property type="taxonomic scope" value="Eukaryota"/>
</dbReference>
<dbReference type="GO" id="GO:0016757">
    <property type="term" value="F:glycosyltransferase activity"/>
    <property type="evidence" value="ECO:0007669"/>
    <property type="project" value="UniProtKB-KW"/>
</dbReference>
<keyword evidence="14 19" id="KW-0472">Membrane</keyword>
<evidence type="ECO:0000256" key="15">
    <source>
        <dbReference type="ARBA" id="ARBA00038674"/>
    </source>
</evidence>
<dbReference type="AlphaFoldDB" id="U1GEM4"/>
<evidence type="ECO:0000256" key="11">
    <source>
        <dbReference type="ARBA" id="ARBA00022837"/>
    </source>
</evidence>
<dbReference type="SUPFAM" id="SSF47473">
    <property type="entry name" value="EF-hand"/>
    <property type="match status" value="1"/>
</dbReference>
<evidence type="ECO:0000256" key="17">
    <source>
        <dbReference type="ARBA" id="ARBA00073787"/>
    </source>
</evidence>
<dbReference type="GO" id="GO:0005509">
    <property type="term" value="F:calcium ion binding"/>
    <property type="evidence" value="ECO:0007669"/>
    <property type="project" value="InterPro"/>
</dbReference>
<feature type="transmembrane region" description="Helical" evidence="20">
    <location>
        <begin position="731"/>
        <end position="749"/>
    </location>
</feature>
<dbReference type="PROSITE" id="PS50920">
    <property type="entry name" value="SOLCAR"/>
    <property type="match status" value="3"/>
</dbReference>
<dbReference type="SMART" id="SM00054">
    <property type="entry name" value="EFh"/>
    <property type="match status" value="2"/>
</dbReference>
<dbReference type="InterPro" id="IPR051028">
    <property type="entry name" value="Mito_Solute_Carrier"/>
</dbReference>
<evidence type="ECO:0000256" key="1">
    <source>
        <dbReference type="ARBA" id="ARBA00004448"/>
    </source>
</evidence>
<dbReference type="PANTHER" id="PTHR45678:SF9">
    <property type="entry name" value="CALCIUM-BINDING MITOCHONDRIAL CARRIER PROTEIN ARALAR1"/>
    <property type="match status" value="1"/>
</dbReference>
<evidence type="ECO:0000256" key="3">
    <source>
        <dbReference type="ARBA" id="ARBA00006375"/>
    </source>
</evidence>
<feature type="repeat" description="Solcar" evidence="19">
    <location>
        <begin position="535"/>
        <end position="623"/>
    </location>
</feature>
<keyword evidence="13" id="KW-0496">Mitochondrion</keyword>
<dbReference type="PROSITE" id="PS00018">
    <property type="entry name" value="EF_HAND_1"/>
    <property type="match status" value="1"/>
</dbReference>
<comment type="similarity">
    <text evidence="3">Belongs to the mitochondrial carrier (TC 2.A.29) family.</text>
</comment>
<accession>U1GEM4</accession>
<dbReference type="InterPro" id="IPR002067">
    <property type="entry name" value="MCP"/>
</dbReference>
<dbReference type="GO" id="GO:0005743">
    <property type="term" value="C:mitochondrial inner membrane"/>
    <property type="evidence" value="ECO:0007669"/>
    <property type="project" value="UniProtKB-SubCell"/>
</dbReference>
<comment type="subcellular location">
    <subcellularLocation>
        <location evidence="2">Endoplasmic reticulum membrane</location>
        <topology evidence="2">Multi-pass membrane protein</topology>
    </subcellularLocation>
    <subcellularLocation>
        <location evidence="1">Mitochondrion inner membrane</location>
        <topology evidence="1">Multi-pass membrane protein</topology>
    </subcellularLocation>
</comment>
<feature type="transmembrane region" description="Helical" evidence="20">
    <location>
        <begin position="702"/>
        <end position="724"/>
    </location>
</feature>
<evidence type="ECO:0000256" key="4">
    <source>
        <dbReference type="ARBA" id="ARBA00022448"/>
    </source>
</evidence>
<keyword evidence="11" id="KW-0106">Calcium</keyword>
<dbReference type="eggNOG" id="KOG0751">
    <property type="taxonomic scope" value="Eukaryota"/>
</dbReference>
<evidence type="ECO:0000256" key="5">
    <source>
        <dbReference type="ARBA" id="ARBA00022676"/>
    </source>
</evidence>
<evidence type="ECO:0000256" key="18">
    <source>
        <dbReference type="ARBA" id="ARBA00082232"/>
    </source>
</evidence>
<feature type="domain" description="EF-hand" evidence="21">
    <location>
        <begin position="168"/>
        <end position="203"/>
    </location>
</feature>
<proteinExistence type="inferred from homology"/>
<evidence type="ECO:0000256" key="19">
    <source>
        <dbReference type="PROSITE-ProRule" id="PRU00282"/>
    </source>
</evidence>
<evidence type="ECO:0000313" key="23">
    <source>
        <dbReference type="Proteomes" id="UP000019373"/>
    </source>
</evidence>